<dbReference type="GO" id="GO:0004519">
    <property type="term" value="F:endonuclease activity"/>
    <property type="evidence" value="ECO:0007669"/>
    <property type="project" value="UniProtKB-KW"/>
</dbReference>
<name>A0A077UH96_9STAP</name>
<dbReference type="Gene3D" id="3.30.2310.20">
    <property type="entry name" value="RelE-like"/>
    <property type="match status" value="1"/>
</dbReference>
<proteinExistence type="inferred from homology"/>
<dbReference type="Proteomes" id="UP000044616">
    <property type="component" value="Unassembled WGS sequence"/>
</dbReference>
<dbReference type="NCBIfam" id="TIGR02116">
    <property type="entry name" value="toxin_Txe_YoeB"/>
    <property type="match status" value="1"/>
</dbReference>
<dbReference type="AlphaFoldDB" id="A0A077UH96"/>
<dbReference type="PANTHER" id="PTHR38039">
    <property type="entry name" value="TOXIN YOEB"/>
    <property type="match status" value="1"/>
</dbReference>
<evidence type="ECO:0000313" key="9">
    <source>
        <dbReference type="Proteomes" id="UP000044616"/>
    </source>
</evidence>
<keyword evidence="3" id="KW-0540">Nuclease</keyword>
<evidence type="ECO:0000256" key="4">
    <source>
        <dbReference type="ARBA" id="ARBA00022759"/>
    </source>
</evidence>
<dbReference type="EMBL" id="CCEH01000005">
    <property type="protein sequence ID" value="CDR27665.1"/>
    <property type="molecule type" value="Genomic_DNA"/>
</dbReference>
<reference evidence="8 9" key="1">
    <citation type="submission" date="2014-05" db="EMBL/GenBank/DDBJ databases">
        <authorList>
            <person name="Aslett A.Martin."/>
            <person name="De Silva Nishadi"/>
        </authorList>
    </citation>
    <scope>NUCLEOTIDE SEQUENCE [LARGE SCALE GENOMIC DNA]</scope>
</reference>
<gene>
    <name evidence="8" type="ORF">ERS140147_00772</name>
</gene>
<dbReference type="GO" id="GO:0006401">
    <property type="term" value="P:RNA catabolic process"/>
    <property type="evidence" value="ECO:0007669"/>
    <property type="project" value="InterPro"/>
</dbReference>
<evidence type="ECO:0000313" key="8">
    <source>
        <dbReference type="EMBL" id="CDR27665.1"/>
    </source>
</evidence>
<keyword evidence="4" id="KW-0255">Endonuclease</keyword>
<dbReference type="GO" id="GO:0016787">
    <property type="term" value="F:hydrolase activity"/>
    <property type="evidence" value="ECO:0007669"/>
    <property type="project" value="UniProtKB-KW"/>
</dbReference>
<dbReference type="InterPro" id="IPR009614">
    <property type="entry name" value="YoeB_toxin"/>
</dbReference>
<evidence type="ECO:0000256" key="3">
    <source>
        <dbReference type="ARBA" id="ARBA00022722"/>
    </source>
</evidence>
<dbReference type="GO" id="GO:0045892">
    <property type="term" value="P:negative regulation of DNA-templated transcription"/>
    <property type="evidence" value="ECO:0007669"/>
    <property type="project" value="TreeGrafter"/>
</dbReference>
<evidence type="ECO:0000256" key="1">
    <source>
        <dbReference type="ARBA" id="ARBA00008172"/>
    </source>
</evidence>
<dbReference type="RefSeq" id="WP_047529788.1">
    <property type="nucleotide sequence ID" value="NZ_CCEH01000005.1"/>
</dbReference>
<dbReference type="InterPro" id="IPR035093">
    <property type="entry name" value="RelE/ParE_toxin_dom_sf"/>
</dbReference>
<evidence type="ECO:0000256" key="7">
    <source>
        <dbReference type="ARBA" id="ARBA00050056"/>
    </source>
</evidence>
<dbReference type="PANTHER" id="PTHR38039:SF1">
    <property type="entry name" value="TOXIN YOEB"/>
    <property type="match status" value="1"/>
</dbReference>
<sequence>MSNYTVKIKNSAKSDLKKIKHSYLKESFLEIVETLKNDPYKITQSFEKLEPKYLERYLRRINYQHRVVYTVDDQNKEVLILSAWSHYD</sequence>
<evidence type="ECO:0000256" key="2">
    <source>
        <dbReference type="ARBA" id="ARBA00022649"/>
    </source>
</evidence>
<organism evidence="8 9">
    <name type="scientific">Staphylococcus schweitzeri</name>
    <dbReference type="NCBI Taxonomy" id="1654388"/>
    <lineage>
        <taxon>Bacteria</taxon>
        <taxon>Bacillati</taxon>
        <taxon>Bacillota</taxon>
        <taxon>Bacilli</taxon>
        <taxon>Bacillales</taxon>
        <taxon>Staphylococcaceae</taxon>
        <taxon>Staphylococcus</taxon>
    </lineage>
</organism>
<protein>
    <recommendedName>
        <fullName evidence="7">Endoribonuclease YoeB</fullName>
    </recommendedName>
    <alternativeName>
        <fullName evidence="6">Putative mRNA interferase YoeB</fullName>
    </alternativeName>
</protein>
<keyword evidence="2" id="KW-1277">Toxin-antitoxin system</keyword>
<keyword evidence="5" id="KW-0378">Hydrolase</keyword>
<evidence type="ECO:0000256" key="6">
    <source>
        <dbReference type="ARBA" id="ARBA00030388"/>
    </source>
</evidence>
<dbReference type="Pfam" id="PF06769">
    <property type="entry name" value="YoeB_toxin"/>
    <property type="match status" value="1"/>
</dbReference>
<dbReference type="SUPFAM" id="SSF143011">
    <property type="entry name" value="RelE-like"/>
    <property type="match status" value="1"/>
</dbReference>
<accession>A0A077UH96</accession>
<comment type="similarity">
    <text evidence="1">Belongs to the YoeB family.</text>
</comment>
<evidence type="ECO:0000256" key="5">
    <source>
        <dbReference type="ARBA" id="ARBA00022801"/>
    </source>
</evidence>